<evidence type="ECO:0000256" key="2">
    <source>
        <dbReference type="SAM" id="Phobius"/>
    </source>
</evidence>
<accession>A0A833Z764</accession>
<feature type="region of interest" description="Disordered" evidence="1">
    <location>
        <begin position="173"/>
        <end position="202"/>
    </location>
</feature>
<proteinExistence type="predicted"/>
<organism evidence="3 4">
    <name type="scientific">Phyllostomus discolor</name>
    <name type="common">pale spear-nosed bat</name>
    <dbReference type="NCBI Taxonomy" id="89673"/>
    <lineage>
        <taxon>Eukaryota</taxon>
        <taxon>Metazoa</taxon>
        <taxon>Chordata</taxon>
        <taxon>Craniata</taxon>
        <taxon>Vertebrata</taxon>
        <taxon>Euteleostomi</taxon>
        <taxon>Mammalia</taxon>
        <taxon>Eutheria</taxon>
        <taxon>Laurasiatheria</taxon>
        <taxon>Chiroptera</taxon>
        <taxon>Yangochiroptera</taxon>
        <taxon>Phyllostomidae</taxon>
        <taxon>Phyllostominae</taxon>
        <taxon>Phyllostomus</taxon>
    </lineage>
</organism>
<gene>
    <name evidence="3" type="ORF">HJG60_008450</name>
</gene>
<keyword evidence="2" id="KW-0472">Membrane</keyword>
<dbReference type="AlphaFoldDB" id="A0A833Z764"/>
<name>A0A833Z764_9CHIR</name>
<feature type="compositionally biased region" description="Basic residues" evidence="1">
    <location>
        <begin position="187"/>
        <end position="196"/>
    </location>
</feature>
<keyword evidence="2" id="KW-1133">Transmembrane helix</keyword>
<dbReference type="Proteomes" id="UP000664940">
    <property type="component" value="Unassembled WGS sequence"/>
</dbReference>
<protein>
    <submittedName>
        <fullName evidence="3">Uncharacterized protein</fullName>
    </submittedName>
</protein>
<keyword evidence="2" id="KW-0812">Transmembrane</keyword>
<evidence type="ECO:0000313" key="4">
    <source>
        <dbReference type="Proteomes" id="UP000664940"/>
    </source>
</evidence>
<evidence type="ECO:0000256" key="1">
    <source>
        <dbReference type="SAM" id="MobiDB-lite"/>
    </source>
</evidence>
<sequence>MCGCWGPWPATQACALTGNQTCDAWVAARAQSTELHQLGLKKVLSVISDSCASYLLFFLLILLTCCTMLVWHPLCSLCSLGRAMRKTCFDLEVAQRMPLLHSGHRSFSGVPKLAQHIFYSLQDRLFLPVTDRQHSEVPLTTAGQRLYLFPRDKHLLFRGFKFSLAHPHGSVGKLQGCPDSPGEGGKHRERRGHARGRAGGSTRQRCQVKEALGVRASSFFSLGLHPPFLCSRILPFHRFLQHAVPILLLSSVRLPQFDLDLSSHGPPPTPLLKGINTIATIFIWSHKSCLTFLNLLTTWQYLAGNPQFTGDLRLRGIQASAPGHVGGESTRAKSQTRFHWTPGLAACL</sequence>
<dbReference type="EMBL" id="JABVXQ010000011">
    <property type="protein sequence ID" value="KAF6086255.1"/>
    <property type="molecule type" value="Genomic_DNA"/>
</dbReference>
<feature type="transmembrane region" description="Helical" evidence="2">
    <location>
        <begin position="51"/>
        <end position="71"/>
    </location>
</feature>
<evidence type="ECO:0000313" key="3">
    <source>
        <dbReference type="EMBL" id="KAF6086255.1"/>
    </source>
</evidence>
<reference evidence="3 4" key="1">
    <citation type="journal article" date="2020" name="Nature">
        <title>Six reference-quality genomes reveal evolution of bat adaptations.</title>
        <authorList>
            <person name="Jebb D."/>
            <person name="Huang Z."/>
            <person name="Pippel M."/>
            <person name="Hughes G.M."/>
            <person name="Lavrichenko K."/>
            <person name="Devanna P."/>
            <person name="Winkler S."/>
            <person name="Jermiin L.S."/>
            <person name="Skirmuntt E.C."/>
            <person name="Katzourakis A."/>
            <person name="Burkitt-Gray L."/>
            <person name="Ray D.A."/>
            <person name="Sullivan K.A.M."/>
            <person name="Roscito J.G."/>
            <person name="Kirilenko B.M."/>
            <person name="Davalos L.M."/>
            <person name="Corthals A.P."/>
            <person name="Power M.L."/>
            <person name="Jones G."/>
            <person name="Ransome R.D."/>
            <person name="Dechmann D.K.N."/>
            <person name="Locatelli A.G."/>
            <person name="Puechmaille S.J."/>
            <person name="Fedrigo O."/>
            <person name="Jarvis E.D."/>
            <person name="Hiller M."/>
            <person name="Vernes S.C."/>
            <person name="Myers E.W."/>
            <person name="Teeling E.C."/>
        </authorList>
    </citation>
    <scope>NUCLEOTIDE SEQUENCE [LARGE SCALE GENOMIC DNA]</scope>
    <source>
        <strain evidence="3">Bat1K_MPI-CBG_1</strain>
    </source>
</reference>
<comment type="caution">
    <text evidence="3">The sequence shown here is derived from an EMBL/GenBank/DDBJ whole genome shotgun (WGS) entry which is preliminary data.</text>
</comment>